<dbReference type="InterPro" id="IPR003594">
    <property type="entry name" value="HATPase_dom"/>
</dbReference>
<feature type="non-terminal residue" evidence="6">
    <location>
        <position position="138"/>
    </location>
</feature>
<dbReference type="PRINTS" id="PR00344">
    <property type="entry name" value="BCTRLSENSOR"/>
</dbReference>
<dbReference type="InterPro" id="IPR036890">
    <property type="entry name" value="HATPase_C_sf"/>
</dbReference>
<evidence type="ECO:0000256" key="3">
    <source>
        <dbReference type="ARBA" id="ARBA00022777"/>
    </source>
</evidence>
<reference evidence="6 7" key="1">
    <citation type="journal article" date="2020" name="Harmful Algae">
        <title>Molecular and morphological characterization of a novel dihydroanatoxin-a producing Microcoleus species (cyanobacteria) from the Russian River, California, USA.</title>
        <authorList>
            <person name="Conklin K.Y."/>
            <person name="Stancheva R."/>
            <person name="Otten T.G."/>
            <person name="Fadness R."/>
            <person name="Boyer G.L."/>
            <person name="Read B."/>
            <person name="Zhang X."/>
            <person name="Sheath R.G."/>
        </authorList>
    </citation>
    <scope>NUCLEOTIDE SEQUENCE [LARGE SCALE GENOMIC DNA]</scope>
    <source>
        <strain evidence="6 7">PTRS2</strain>
    </source>
</reference>
<dbReference type="PANTHER" id="PTHR43065:SF48">
    <property type="entry name" value="HISTIDINE KINASE"/>
    <property type="match status" value="1"/>
</dbReference>
<name>A0ABU8YYW2_9CYAN</name>
<accession>A0ABU8YYW2</accession>
<evidence type="ECO:0000256" key="2">
    <source>
        <dbReference type="ARBA" id="ARBA00012438"/>
    </source>
</evidence>
<keyword evidence="3" id="KW-0418">Kinase</keyword>
<dbReference type="EC" id="2.7.13.3" evidence="2"/>
<keyword evidence="3" id="KW-0808">Transferase</keyword>
<evidence type="ECO:0000256" key="1">
    <source>
        <dbReference type="ARBA" id="ARBA00000085"/>
    </source>
</evidence>
<dbReference type="Proteomes" id="UP001384579">
    <property type="component" value="Unassembled WGS sequence"/>
</dbReference>
<protein>
    <recommendedName>
        <fullName evidence="2">histidine kinase</fullName>
        <ecNumber evidence="2">2.7.13.3</ecNumber>
    </recommendedName>
</protein>
<evidence type="ECO:0000259" key="5">
    <source>
        <dbReference type="PROSITE" id="PS50109"/>
    </source>
</evidence>
<dbReference type="SUPFAM" id="SSF55874">
    <property type="entry name" value="ATPase domain of HSP90 chaperone/DNA topoisomerase II/histidine kinase"/>
    <property type="match status" value="1"/>
</dbReference>
<keyword evidence="7" id="KW-1185">Reference proteome</keyword>
<keyword evidence="6" id="KW-0067">ATP-binding</keyword>
<proteinExistence type="predicted"/>
<feature type="non-terminal residue" evidence="6">
    <location>
        <position position="1"/>
    </location>
</feature>
<dbReference type="SMART" id="SM00387">
    <property type="entry name" value="HATPase_c"/>
    <property type="match status" value="1"/>
</dbReference>
<comment type="caution">
    <text evidence="6">The sequence shown here is derived from an EMBL/GenBank/DDBJ whole genome shotgun (WGS) entry which is preliminary data.</text>
</comment>
<evidence type="ECO:0000313" key="7">
    <source>
        <dbReference type="Proteomes" id="UP001384579"/>
    </source>
</evidence>
<evidence type="ECO:0000256" key="4">
    <source>
        <dbReference type="ARBA" id="ARBA00023012"/>
    </source>
</evidence>
<gene>
    <name evidence="6" type="ORF">WMG39_32930</name>
</gene>
<dbReference type="Pfam" id="PF02518">
    <property type="entry name" value="HATPase_c"/>
    <property type="match status" value="1"/>
</dbReference>
<sequence length="138" mass="15376">RSFSRLDHSEFKAVDLNEGLENSLLMLQNKVKPEIKINKVYGKLPSVKCHAGQINQVFYNLIDNALDAINFTKKPGELTIRTQVKETGWVTIYISDNGPGIPAEIQQKIFDPFFTTKPVGKGTGLGLSVCYQVIVQAH</sequence>
<dbReference type="PANTHER" id="PTHR43065">
    <property type="entry name" value="SENSOR HISTIDINE KINASE"/>
    <property type="match status" value="1"/>
</dbReference>
<dbReference type="GO" id="GO:0005524">
    <property type="term" value="F:ATP binding"/>
    <property type="evidence" value="ECO:0007669"/>
    <property type="project" value="UniProtKB-KW"/>
</dbReference>
<organism evidence="6 7">
    <name type="scientific">Microcoleus anatoxicus PTRS2</name>
    <dbReference type="NCBI Taxonomy" id="2705321"/>
    <lineage>
        <taxon>Bacteria</taxon>
        <taxon>Bacillati</taxon>
        <taxon>Cyanobacteriota</taxon>
        <taxon>Cyanophyceae</taxon>
        <taxon>Oscillatoriophycideae</taxon>
        <taxon>Oscillatoriales</taxon>
        <taxon>Microcoleaceae</taxon>
        <taxon>Microcoleus</taxon>
        <taxon>Microcoleus anatoxicus</taxon>
    </lineage>
</organism>
<feature type="domain" description="Histidine kinase" evidence="5">
    <location>
        <begin position="1"/>
        <end position="138"/>
    </location>
</feature>
<keyword evidence="4" id="KW-0902">Two-component regulatory system</keyword>
<dbReference type="Gene3D" id="3.30.565.10">
    <property type="entry name" value="Histidine kinase-like ATPase, C-terminal domain"/>
    <property type="match status" value="1"/>
</dbReference>
<dbReference type="InterPro" id="IPR005467">
    <property type="entry name" value="His_kinase_dom"/>
</dbReference>
<keyword evidence="6" id="KW-0547">Nucleotide-binding</keyword>
<dbReference type="EMBL" id="JBBLXS010001429">
    <property type="protein sequence ID" value="MEK0189614.1"/>
    <property type="molecule type" value="Genomic_DNA"/>
</dbReference>
<dbReference type="InterPro" id="IPR004358">
    <property type="entry name" value="Sig_transdc_His_kin-like_C"/>
</dbReference>
<evidence type="ECO:0000313" key="6">
    <source>
        <dbReference type="EMBL" id="MEK0189614.1"/>
    </source>
</evidence>
<dbReference type="RefSeq" id="WP_340542734.1">
    <property type="nucleotide sequence ID" value="NZ_JBBLXS010001429.1"/>
</dbReference>
<dbReference type="PROSITE" id="PS50109">
    <property type="entry name" value="HIS_KIN"/>
    <property type="match status" value="1"/>
</dbReference>
<comment type="catalytic activity">
    <reaction evidence="1">
        <text>ATP + protein L-histidine = ADP + protein N-phospho-L-histidine.</text>
        <dbReference type="EC" id="2.7.13.3"/>
    </reaction>
</comment>